<dbReference type="Pfam" id="PF13524">
    <property type="entry name" value="Glyco_trans_1_2"/>
    <property type="match status" value="1"/>
</dbReference>
<accession>A0A8J7J626</accession>
<name>A0A8J7J626_9BACT</name>
<dbReference type="Proteomes" id="UP000636888">
    <property type="component" value="Unassembled WGS sequence"/>
</dbReference>
<keyword evidence="3" id="KW-1185">Reference proteome</keyword>
<protein>
    <submittedName>
        <fullName evidence="2">Glycosyltransferase family 1 protein</fullName>
    </submittedName>
</protein>
<evidence type="ECO:0000313" key="2">
    <source>
        <dbReference type="EMBL" id="MBJ6724076.1"/>
    </source>
</evidence>
<sequence length="403" mass="45497">MKLLKITSFYPSYLSEFYAQRPGLAEKSFVEQKEALDFDAFGWSDYWSNALEPLGYQVMEVTINAAPLQRAWGRENGGPAGGRMDLKQIAVAQAKDFQPDILWFDDPDVDLLLRIREECPSIRLVLGWSGSPIAHTDVWRRTHLILSCAPEAVNYFRGLGLNAAHLDHGFDPRINSRLAGRTKRFDFSFIGQLVRSSTFHLHRDRMLEDLAHTVPISIFSPSASLGLLDDVKALLMAGVYDVVRLLQRSGIPEAALMRVPLAGRVARWPYRPARPVNRALKPFLRPAVFGLSMFQVIRDSRMVLNIHADSSPLFASNMRLFETTGTGSCLVTDWKPNLPELFEPDREVVVYKSTEECREKVTWLLEHPAEMESIAKAGQKRTLENHGFSHRAPLLDNIIKGAL</sequence>
<reference evidence="2" key="1">
    <citation type="submission" date="2020-12" db="EMBL/GenBank/DDBJ databases">
        <title>Geomonas sp. Red875, isolated from river sediment.</title>
        <authorList>
            <person name="Xu Z."/>
            <person name="Zhang Z."/>
            <person name="Masuda Y."/>
            <person name="Itoh H."/>
            <person name="Senoo K."/>
        </authorList>
    </citation>
    <scope>NUCLEOTIDE SEQUENCE</scope>
    <source>
        <strain evidence="2">Red875</strain>
    </source>
</reference>
<proteinExistence type="predicted"/>
<dbReference type="InterPro" id="IPR055259">
    <property type="entry name" value="YkvP/CgeB_Glyco_trans-like"/>
</dbReference>
<evidence type="ECO:0000259" key="1">
    <source>
        <dbReference type="Pfam" id="PF13524"/>
    </source>
</evidence>
<feature type="domain" description="Spore protein YkvP/CgeB glycosyl transferase-like" evidence="1">
    <location>
        <begin position="257"/>
        <end position="392"/>
    </location>
</feature>
<comment type="caution">
    <text evidence="2">The sequence shown here is derived from an EMBL/GenBank/DDBJ whole genome shotgun (WGS) entry which is preliminary data.</text>
</comment>
<organism evidence="2 3">
    <name type="scientific">Geomesophilobacter sediminis</name>
    <dbReference type="NCBI Taxonomy" id="2798584"/>
    <lineage>
        <taxon>Bacteria</taxon>
        <taxon>Pseudomonadati</taxon>
        <taxon>Thermodesulfobacteriota</taxon>
        <taxon>Desulfuromonadia</taxon>
        <taxon>Geobacterales</taxon>
        <taxon>Geobacteraceae</taxon>
        <taxon>Geomesophilobacter</taxon>
    </lineage>
</organism>
<gene>
    <name evidence="2" type="ORF">JFN93_05095</name>
</gene>
<dbReference type="EMBL" id="JAEMHM010000004">
    <property type="protein sequence ID" value="MBJ6724076.1"/>
    <property type="molecule type" value="Genomic_DNA"/>
</dbReference>
<dbReference type="RefSeq" id="WP_199382927.1">
    <property type="nucleotide sequence ID" value="NZ_JAEMHM010000004.1"/>
</dbReference>
<evidence type="ECO:0000313" key="3">
    <source>
        <dbReference type="Proteomes" id="UP000636888"/>
    </source>
</evidence>
<dbReference type="AlphaFoldDB" id="A0A8J7J626"/>